<keyword evidence="1" id="KW-0472">Membrane</keyword>
<gene>
    <name evidence="2" type="ORF">EYC80_000572</name>
</gene>
<feature type="transmembrane region" description="Helical" evidence="1">
    <location>
        <begin position="20"/>
        <end position="39"/>
    </location>
</feature>
<keyword evidence="3" id="KW-1185">Reference proteome</keyword>
<proteinExistence type="predicted"/>
<name>A0A5N6KB40_MONLA</name>
<protein>
    <submittedName>
        <fullName evidence="2">Uncharacterized protein</fullName>
    </submittedName>
</protein>
<dbReference type="AlphaFoldDB" id="A0A5N6KB40"/>
<sequence length="72" mass="8403">MFLHLWDSNIQKNYTKQPDLCNGTSNLIIKFVSFIYFIFGHATRNYKSHCIISQSISILTSMNNQYQPPTQT</sequence>
<dbReference type="EMBL" id="VIGI01000005">
    <property type="protein sequence ID" value="KAB8300393.1"/>
    <property type="molecule type" value="Genomic_DNA"/>
</dbReference>
<comment type="caution">
    <text evidence="2">The sequence shown here is derived from an EMBL/GenBank/DDBJ whole genome shotgun (WGS) entry which is preliminary data.</text>
</comment>
<reference evidence="2 3" key="1">
    <citation type="submission" date="2019-06" db="EMBL/GenBank/DDBJ databases">
        <title>Genome Sequence of the Brown Rot Fungal Pathogen Monilinia laxa.</title>
        <authorList>
            <person name="De Miccolis Angelini R.M."/>
            <person name="Landi L."/>
            <person name="Abate D."/>
            <person name="Pollastro S."/>
            <person name="Romanazzi G."/>
            <person name="Faretra F."/>
        </authorList>
    </citation>
    <scope>NUCLEOTIDE SEQUENCE [LARGE SCALE GENOMIC DNA]</scope>
    <source>
        <strain evidence="2 3">Mlax316</strain>
    </source>
</reference>
<evidence type="ECO:0000313" key="3">
    <source>
        <dbReference type="Proteomes" id="UP000326757"/>
    </source>
</evidence>
<keyword evidence="1" id="KW-1133">Transmembrane helix</keyword>
<accession>A0A5N6KB40</accession>
<evidence type="ECO:0000256" key="1">
    <source>
        <dbReference type="SAM" id="Phobius"/>
    </source>
</evidence>
<keyword evidence="1" id="KW-0812">Transmembrane</keyword>
<evidence type="ECO:0000313" key="2">
    <source>
        <dbReference type="EMBL" id="KAB8300393.1"/>
    </source>
</evidence>
<dbReference type="Proteomes" id="UP000326757">
    <property type="component" value="Unassembled WGS sequence"/>
</dbReference>
<organism evidence="2 3">
    <name type="scientific">Monilinia laxa</name>
    <name type="common">Brown rot fungus</name>
    <name type="synonym">Sclerotinia laxa</name>
    <dbReference type="NCBI Taxonomy" id="61186"/>
    <lineage>
        <taxon>Eukaryota</taxon>
        <taxon>Fungi</taxon>
        <taxon>Dikarya</taxon>
        <taxon>Ascomycota</taxon>
        <taxon>Pezizomycotina</taxon>
        <taxon>Leotiomycetes</taxon>
        <taxon>Helotiales</taxon>
        <taxon>Sclerotiniaceae</taxon>
        <taxon>Monilinia</taxon>
    </lineage>
</organism>